<accession>A0A0F9TZ30</accession>
<sequence>MKVSLDHFLGKLPLPATAEWPDGVFHAEALSHGTMTLEIFAPRGEDRQRPHSQDELYIVASGQSDVVRDSERGHVRAGDALFVRAGTEHRFEGMSDNFVTWVVFWGPPGGEAPAPSPSVFAAIDA</sequence>
<dbReference type="Gene3D" id="2.60.120.10">
    <property type="entry name" value="Jelly Rolls"/>
    <property type="match status" value="1"/>
</dbReference>
<dbReference type="EMBL" id="LAZR01000170">
    <property type="protein sequence ID" value="KKN84559.1"/>
    <property type="molecule type" value="Genomic_DNA"/>
</dbReference>
<dbReference type="InterPro" id="IPR013096">
    <property type="entry name" value="Cupin_2"/>
</dbReference>
<gene>
    <name evidence="2" type="ORF">LCGC14_0288250</name>
</gene>
<evidence type="ECO:0000313" key="2">
    <source>
        <dbReference type="EMBL" id="KKN84559.1"/>
    </source>
</evidence>
<evidence type="ECO:0000259" key="1">
    <source>
        <dbReference type="Pfam" id="PF07883"/>
    </source>
</evidence>
<dbReference type="InterPro" id="IPR014710">
    <property type="entry name" value="RmlC-like_jellyroll"/>
</dbReference>
<dbReference type="InterPro" id="IPR011051">
    <property type="entry name" value="RmlC_Cupin_sf"/>
</dbReference>
<dbReference type="SUPFAM" id="SSF51182">
    <property type="entry name" value="RmlC-like cupins"/>
    <property type="match status" value="1"/>
</dbReference>
<organism evidence="2">
    <name type="scientific">marine sediment metagenome</name>
    <dbReference type="NCBI Taxonomy" id="412755"/>
    <lineage>
        <taxon>unclassified sequences</taxon>
        <taxon>metagenomes</taxon>
        <taxon>ecological metagenomes</taxon>
    </lineage>
</organism>
<protein>
    <recommendedName>
        <fullName evidence="1">Cupin type-2 domain-containing protein</fullName>
    </recommendedName>
</protein>
<feature type="domain" description="Cupin type-2" evidence="1">
    <location>
        <begin position="37"/>
        <end position="103"/>
    </location>
</feature>
<dbReference type="AlphaFoldDB" id="A0A0F9TZ30"/>
<proteinExistence type="predicted"/>
<name>A0A0F9TZ30_9ZZZZ</name>
<reference evidence="2" key="1">
    <citation type="journal article" date="2015" name="Nature">
        <title>Complex archaea that bridge the gap between prokaryotes and eukaryotes.</title>
        <authorList>
            <person name="Spang A."/>
            <person name="Saw J.H."/>
            <person name="Jorgensen S.L."/>
            <person name="Zaremba-Niedzwiedzka K."/>
            <person name="Martijn J."/>
            <person name="Lind A.E."/>
            <person name="van Eijk R."/>
            <person name="Schleper C."/>
            <person name="Guy L."/>
            <person name="Ettema T.J."/>
        </authorList>
    </citation>
    <scope>NUCLEOTIDE SEQUENCE</scope>
</reference>
<comment type="caution">
    <text evidence="2">The sequence shown here is derived from an EMBL/GenBank/DDBJ whole genome shotgun (WGS) entry which is preliminary data.</text>
</comment>
<dbReference type="Pfam" id="PF07883">
    <property type="entry name" value="Cupin_2"/>
    <property type="match status" value="1"/>
</dbReference>